<dbReference type="CDD" id="cd09726">
    <property type="entry name" value="RAMP_I_III"/>
    <property type="match status" value="2"/>
</dbReference>
<accession>E9S9I7</accession>
<organism evidence="3 4">
    <name type="scientific">Ruminococcus albus 8</name>
    <dbReference type="NCBI Taxonomy" id="246199"/>
    <lineage>
        <taxon>Bacteria</taxon>
        <taxon>Bacillati</taxon>
        <taxon>Bacillota</taxon>
        <taxon>Clostridia</taxon>
        <taxon>Eubacteriales</taxon>
        <taxon>Oscillospiraceae</taxon>
        <taxon>Ruminococcus</taxon>
    </lineage>
</organism>
<dbReference type="EMBL" id="ADKM02000040">
    <property type="protein sequence ID" value="EGC04079.1"/>
    <property type="molecule type" value="Genomic_DNA"/>
</dbReference>
<keyword evidence="4" id="KW-1185">Reference proteome</keyword>
<feature type="domain" description="CRISPR type III-associated protein" evidence="2">
    <location>
        <begin position="11"/>
        <end position="165"/>
    </location>
</feature>
<evidence type="ECO:0000259" key="2">
    <source>
        <dbReference type="Pfam" id="PF03787"/>
    </source>
</evidence>
<proteinExistence type="predicted"/>
<comment type="caution">
    <text evidence="3">The sequence shown here is derived from an EMBL/GenBank/DDBJ whole genome shotgun (WGS) entry which is preliminary data.</text>
</comment>
<dbReference type="OrthoDB" id="1063910at2"/>
<evidence type="ECO:0000313" key="4">
    <source>
        <dbReference type="Proteomes" id="UP000004259"/>
    </source>
</evidence>
<keyword evidence="1" id="KW-0051">Antiviral defense</keyword>
<dbReference type="PANTHER" id="PTHR35579">
    <property type="entry name" value="CRISPR SYSTEM CMS ENDORIBONUCLEASE CSM3"/>
    <property type="match status" value="1"/>
</dbReference>
<evidence type="ECO:0000256" key="1">
    <source>
        <dbReference type="ARBA" id="ARBA00023118"/>
    </source>
</evidence>
<sequence length="415" mass="45922">MNRRYFSFDIVLVSSLSLGSGLNENTDSDVLLDSRDKPYIPATSIAGVLASRLGKEDKERLCGKISDNGDNKQSHVIFYDALYAGESEPVISVRNSVHLIDKVGEDGAKFDFEIVESGVRFRTYIELDDSVSADDEKLFLSQLAALNSGILRFGHKTTRGYGQVRLENVRRLAFDDISKWLRFDMYDDDCWTGAETFEPPETGSDTDIIELELELKSALSIRSYTTEIAADGEPTAPDFKYLSLRNGKPVIPGTTWAGVFRDGVARLLGVNKMTDAKMQELFGYVEQGTKITQKSKITFSESVFEDGTYEKKLITRNSIDRFSAATNDGALYTELTIYSGKTSLIVTLPKGTDIDLKTALLAAFADLDNGFIAVGGLTSVGRGLFEIKTLRLNGEDMTDKFKAYDLKDIFGGEQD</sequence>
<dbReference type="eggNOG" id="COG1337">
    <property type="taxonomic scope" value="Bacteria"/>
</dbReference>
<dbReference type="InterPro" id="IPR005537">
    <property type="entry name" value="RAMP_III_fam"/>
</dbReference>
<dbReference type="STRING" id="246199.CUS_6300"/>
<dbReference type="PANTHER" id="PTHR35579:SF6">
    <property type="entry name" value="DUF324 DOMAIN-CONTAINING PROTEIN"/>
    <property type="match status" value="1"/>
</dbReference>
<name>E9S9I7_RUMAL</name>
<evidence type="ECO:0000313" key="3">
    <source>
        <dbReference type="EMBL" id="EGC04079.1"/>
    </source>
</evidence>
<dbReference type="AlphaFoldDB" id="E9S9I7"/>
<gene>
    <name evidence="3" type="ORF">CUS_6300</name>
</gene>
<dbReference type="Pfam" id="PF03787">
    <property type="entry name" value="RAMPs"/>
    <property type="match status" value="2"/>
</dbReference>
<dbReference type="InterPro" id="IPR052216">
    <property type="entry name" value="CRISPR_Csm3_endoribonuclease"/>
</dbReference>
<protein>
    <submittedName>
        <fullName evidence="3">CRISPR-associated RAMP protein</fullName>
    </submittedName>
</protein>
<feature type="domain" description="CRISPR type III-associated protein" evidence="2">
    <location>
        <begin position="245"/>
        <end position="386"/>
    </location>
</feature>
<dbReference type="RefSeq" id="WP_002847576.1">
    <property type="nucleotide sequence ID" value="NZ_ADKM02000040.1"/>
</dbReference>
<reference evidence="3 4" key="1">
    <citation type="submission" date="2011-02" db="EMBL/GenBank/DDBJ databases">
        <authorList>
            <person name="Nelson K.E."/>
            <person name="Sutton G."/>
            <person name="Torralba M."/>
            <person name="Durkin S."/>
            <person name="Harkins D."/>
            <person name="Montgomery R."/>
            <person name="Ziemer C."/>
            <person name="Klaassens E."/>
            <person name="Ocuiv P."/>
            <person name="Morrison M."/>
        </authorList>
    </citation>
    <scope>NUCLEOTIDE SEQUENCE [LARGE SCALE GENOMIC DNA]</scope>
    <source>
        <strain evidence="3 4">8</strain>
    </source>
</reference>
<dbReference type="Proteomes" id="UP000004259">
    <property type="component" value="Unassembled WGS sequence"/>
</dbReference>
<dbReference type="GO" id="GO:0051607">
    <property type="term" value="P:defense response to virus"/>
    <property type="evidence" value="ECO:0007669"/>
    <property type="project" value="UniProtKB-KW"/>
</dbReference>